<dbReference type="EMBL" id="GEZM01073835">
    <property type="protein sequence ID" value="JAV64797.1"/>
    <property type="molecule type" value="Transcribed_RNA"/>
</dbReference>
<evidence type="ECO:0000313" key="14">
    <source>
        <dbReference type="EMBL" id="JAV64793.1"/>
    </source>
</evidence>
<evidence type="ECO:0000256" key="4">
    <source>
        <dbReference type="ARBA" id="ARBA00018426"/>
    </source>
</evidence>
<dbReference type="AlphaFoldDB" id="A0A1Y1KTS6"/>
<sequence>MKVVGLISGGKDSCYNLMQCVAAGHEIVALANLMPQSKTEIDSYMYQSVGHEAIDLIAEAMQLPLYRKEITGDSKSVGINYSYTSDDEVEDLFELLQNVKDDMPIEGVSVGAILSDYQRNRVENVCSRLQLTPLAYLWQRNQQELLCEMIKCEVDAIVIKVAALGLEPSRHLGRSLRLLEPHLMAMHDKYGLNVCGEGGEYETLVLDCPLFGSRIVIEASEVILHSANPIAPVGFLKLNKLKLEPKLPQLNFYSRLKNVPLSDSDGYITDHGEEATEFVDDNTSSADETVAHTVTIKTVSCCPELNAVSNDGWLWISGLCGNSASCEEALKMALEKLKCRYAVFILTLNLCWLCEDEYGQTIIFFAATLSTYGHTLEDVVSVSMLVSDMSKFVELNKLYVDVIKHVNPPTRACVEVPLPKNCPVILEVVSWSLPDDAIERDPPIERHTMHIQSISHWAPANIGPYSQAIRVGEFVYIAGQIGLVPGSMQLVRGGVKSQCQLAIRHVGRIISGIDSNTNLRDVVQAVCYVTNIQVINNVRKLWEATTNNAIVNYVVVSGLPKNALVEWHVWVHRHNSSFEYEETGKCVNDWSISIYRRWNYENNISAVVCHVDCPQDETDTVPIEVYQETFRYVIQKLQLGHEGDSTSICNLKIFYNVQKAISLTDVIDCINEFEESITVIYLLVPVVGLYSEQTFLSICGVRKQ</sequence>
<keyword evidence="5" id="KW-0436">Ligase</keyword>
<dbReference type="Gene3D" id="3.40.50.620">
    <property type="entry name" value="HUPs"/>
    <property type="match status" value="1"/>
</dbReference>
<dbReference type="EMBL" id="GEZM01073837">
    <property type="protein sequence ID" value="JAV64795.1"/>
    <property type="molecule type" value="Transcribed_RNA"/>
</dbReference>
<dbReference type="UniPathway" id="UPA00559"/>
<comment type="catalytic activity">
    <reaction evidence="12">
        <text>diphthine-[translation elongation factor 2] + NH4(+) + ATP = diphthamide-[translation elongation factor 2] + AMP + diphosphate + H(+)</text>
        <dbReference type="Rhea" id="RHEA:19753"/>
        <dbReference type="Rhea" id="RHEA-COMP:10172"/>
        <dbReference type="Rhea" id="RHEA-COMP:10174"/>
        <dbReference type="ChEBI" id="CHEBI:15378"/>
        <dbReference type="ChEBI" id="CHEBI:16692"/>
        <dbReference type="ChEBI" id="CHEBI:28938"/>
        <dbReference type="ChEBI" id="CHEBI:30616"/>
        <dbReference type="ChEBI" id="CHEBI:33019"/>
        <dbReference type="ChEBI" id="CHEBI:82696"/>
        <dbReference type="ChEBI" id="CHEBI:456215"/>
        <dbReference type="EC" id="6.3.1.14"/>
    </reaction>
</comment>
<accession>A0A1Y1KTS6</accession>
<dbReference type="EMBL" id="GEZM01073836">
    <property type="protein sequence ID" value="JAV64796.1"/>
    <property type="molecule type" value="Transcribed_RNA"/>
</dbReference>
<dbReference type="CDD" id="cd06156">
    <property type="entry name" value="eu_AANH_C_2"/>
    <property type="match status" value="1"/>
</dbReference>
<dbReference type="InterPro" id="IPR002761">
    <property type="entry name" value="Diphthami_syn_dom"/>
</dbReference>
<dbReference type="FunFam" id="3.40.50.620:FF:000069">
    <property type="entry name" value="diphthine--ammonia ligase"/>
    <property type="match status" value="1"/>
</dbReference>
<evidence type="ECO:0000259" key="13">
    <source>
        <dbReference type="Pfam" id="PF01902"/>
    </source>
</evidence>
<dbReference type="PANTHER" id="PTHR12196">
    <property type="entry name" value="DOMAIN OF UNKNOWN FUNCTION 71 DUF71 -CONTAINING PROTEIN"/>
    <property type="match status" value="1"/>
</dbReference>
<dbReference type="NCBIfam" id="TIGR00290">
    <property type="entry name" value="MJ0570_dom"/>
    <property type="match status" value="1"/>
</dbReference>
<organism evidence="14">
    <name type="scientific">Photinus pyralis</name>
    <name type="common">Common eastern firefly</name>
    <name type="synonym">Lampyris pyralis</name>
    <dbReference type="NCBI Taxonomy" id="7054"/>
    <lineage>
        <taxon>Eukaryota</taxon>
        <taxon>Metazoa</taxon>
        <taxon>Ecdysozoa</taxon>
        <taxon>Arthropoda</taxon>
        <taxon>Hexapoda</taxon>
        <taxon>Insecta</taxon>
        <taxon>Pterygota</taxon>
        <taxon>Neoptera</taxon>
        <taxon>Endopterygota</taxon>
        <taxon>Coleoptera</taxon>
        <taxon>Polyphaga</taxon>
        <taxon>Elateriformia</taxon>
        <taxon>Elateroidea</taxon>
        <taxon>Lampyridae</taxon>
        <taxon>Lampyrinae</taxon>
        <taxon>Photinus</taxon>
    </lineage>
</organism>
<name>A0A1Y1KTS6_PHOPY</name>
<keyword evidence="6" id="KW-0547">Nucleotide-binding</keyword>
<protein>
    <recommendedName>
        <fullName evidence="4">Diphthine--ammonia ligase</fullName>
        <ecNumber evidence="3">6.3.1.14</ecNumber>
    </recommendedName>
    <alternativeName>
        <fullName evidence="9">ATP-binding domain-containing protein 4</fullName>
    </alternativeName>
    <alternativeName>
        <fullName evidence="8">Diphthamide synthase</fullName>
    </alternativeName>
    <alternativeName>
        <fullName evidence="10">Diphthamide synthetase</fullName>
    </alternativeName>
    <alternativeName>
        <fullName evidence="11">Protein DPH6 homolog</fullName>
    </alternativeName>
</protein>
<dbReference type="EMBL" id="GEZM01073839">
    <property type="protein sequence ID" value="JAV64793.1"/>
    <property type="molecule type" value="Transcribed_RNA"/>
</dbReference>
<dbReference type="GO" id="GO:0017183">
    <property type="term" value="P:protein histidyl modification to diphthamide"/>
    <property type="evidence" value="ECO:0007669"/>
    <property type="project" value="UniProtKB-UniPathway"/>
</dbReference>
<dbReference type="SUPFAM" id="SSF52402">
    <property type="entry name" value="Adenine nucleotide alpha hydrolases-like"/>
    <property type="match status" value="1"/>
</dbReference>
<proteinExistence type="inferred from homology"/>
<dbReference type="Pfam" id="PF01042">
    <property type="entry name" value="Ribonuc_L-PSP"/>
    <property type="match status" value="2"/>
</dbReference>
<evidence type="ECO:0000256" key="8">
    <source>
        <dbReference type="ARBA" id="ARBA00029814"/>
    </source>
</evidence>
<evidence type="ECO:0000256" key="6">
    <source>
        <dbReference type="ARBA" id="ARBA00022741"/>
    </source>
</evidence>
<dbReference type="InterPro" id="IPR035959">
    <property type="entry name" value="RutC-like_sf"/>
</dbReference>
<dbReference type="Gene3D" id="3.90.1490.10">
    <property type="entry name" value="putative n-type atp pyrophosphatase, domain 2"/>
    <property type="match status" value="1"/>
</dbReference>
<dbReference type="Gene3D" id="3.30.1330.40">
    <property type="entry name" value="RutC-like"/>
    <property type="match status" value="2"/>
</dbReference>
<evidence type="ECO:0000256" key="7">
    <source>
        <dbReference type="ARBA" id="ARBA00022840"/>
    </source>
</evidence>
<evidence type="ECO:0000256" key="1">
    <source>
        <dbReference type="ARBA" id="ARBA00005156"/>
    </source>
</evidence>
<evidence type="ECO:0000256" key="11">
    <source>
        <dbReference type="ARBA" id="ARBA00032849"/>
    </source>
</evidence>
<evidence type="ECO:0000256" key="5">
    <source>
        <dbReference type="ARBA" id="ARBA00022598"/>
    </source>
</evidence>
<dbReference type="Pfam" id="PF01902">
    <property type="entry name" value="Diphthami_syn_2"/>
    <property type="match status" value="1"/>
</dbReference>
<dbReference type="GO" id="GO:0005524">
    <property type="term" value="F:ATP binding"/>
    <property type="evidence" value="ECO:0007669"/>
    <property type="project" value="UniProtKB-KW"/>
</dbReference>
<comment type="pathway">
    <text evidence="1">Protein modification; peptidyl-diphthamide biosynthesis.</text>
</comment>
<dbReference type="SUPFAM" id="SSF55298">
    <property type="entry name" value="YjgF-like"/>
    <property type="match status" value="2"/>
</dbReference>
<comment type="similarity">
    <text evidence="2">Belongs to the Diphthine--ammonia ligase family.</text>
</comment>
<feature type="domain" description="Diphthamide synthase" evidence="13">
    <location>
        <begin position="1"/>
        <end position="227"/>
    </location>
</feature>
<evidence type="ECO:0000256" key="10">
    <source>
        <dbReference type="ARBA" id="ARBA00031552"/>
    </source>
</evidence>
<dbReference type="InterPro" id="IPR030662">
    <property type="entry name" value="DPH6/MJ0570"/>
</dbReference>
<evidence type="ECO:0000256" key="2">
    <source>
        <dbReference type="ARBA" id="ARBA00008496"/>
    </source>
</evidence>
<dbReference type="PANTHER" id="PTHR12196:SF2">
    <property type="entry name" value="DIPHTHINE--AMMONIA LIGASE"/>
    <property type="match status" value="1"/>
</dbReference>
<dbReference type="CDD" id="cd01994">
    <property type="entry name" value="AANH_PF0828-like"/>
    <property type="match status" value="1"/>
</dbReference>
<dbReference type="GO" id="GO:0017178">
    <property type="term" value="F:diphthine-ammonia ligase activity"/>
    <property type="evidence" value="ECO:0007669"/>
    <property type="project" value="UniProtKB-EC"/>
</dbReference>
<dbReference type="InterPro" id="IPR014729">
    <property type="entry name" value="Rossmann-like_a/b/a_fold"/>
</dbReference>
<keyword evidence="7" id="KW-0067">ATP-binding</keyword>
<dbReference type="FunFam" id="3.90.1490.10:FF:000001">
    <property type="entry name" value="Diphthine--ammonia ligase"/>
    <property type="match status" value="1"/>
</dbReference>
<evidence type="ECO:0000256" key="9">
    <source>
        <dbReference type="ARBA" id="ARBA00031202"/>
    </source>
</evidence>
<evidence type="ECO:0000256" key="3">
    <source>
        <dbReference type="ARBA" id="ARBA00012089"/>
    </source>
</evidence>
<reference evidence="14" key="1">
    <citation type="journal article" date="2016" name="Sci. Rep.">
        <title>Molecular characterization of firefly nuptial gifts: a multi-omics approach sheds light on postcopulatory sexual selection.</title>
        <authorList>
            <person name="Al-Wathiqui N."/>
            <person name="Fallon T.R."/>
            <person name="South A."/>
            <person name="Weng J.K."/>
            <person name="Lewis S.M."/>
        </authorList>
    </citation>
    <scope>NUCLEOTIDE SEQUENCE</scope>
</reference>
<dbReference type="EC" id="6.3.1.14" evidence="3"/>
<dbReference type="FunFam" id="3.30.1330.40:FF:000010">
    <property type="entry name" value="Diphthine--ammonia ligase"/>
    <property type="match status" value="1"/>
</dbReference>
<dbReference type="InterPro" id="IPR006175">
    <property type="entry name" value="YjgF/YER057c/UK114"/>
</dbReference>
<evidence type="ECO:0000256" key="12">
    <source>
        <dbReference type="ARBA" id="ARBA00048108"/>
    </source>
</evidence>